<protein>
    <submittedName>
        <fullName evidence="2">Uncharacterized protein</fullName>
    </submittedName>
</protein>
<feature type="region of interest" description="Disordered" evidence="1">
    <location>
        <begin position="42"/>
        <end position="63"/>
    </location>
</feature>
<dbReference type="Proteomes" id="UP000243459">
    <property type="component" value="Chromosome 5"/>
</dbReference>
<dbReference type="AlphaFoldDB" id="A0A5P1EPS8"/>
<proteinExistence type="predicted"/>
<dbReference type="Gramene" id="ONK67653">
    <property type="protein sequence ID" value="ONK67653"/>
    <property type="gene ID" value="A4U43_C05F2320"/>
</dbReference>
<name>A0A5P1EPS8_ASPOF</name>
<reference evidence="3" key="1">
    <citation type="journal article" date="2017" name="Nat. Commun.">
        <title>The asparagus genome sheds light on the origin and evolution of a young Y chromosome.</title>
        <authorList>
            <person name="Harkess A."/>
            <person name="Zhou J."/>
            <person name="Xu C."/>
            <person name="Bowers J.E."/>
            <person name="Van der Hulst R."/>
            <person name="Ayyampalayam S."/>
            <person name="Mercati F."/>
            <person name="Riccardi P."/>
            <person name="McKain M.R."/>
            <person name="Kakrana A."/>
            <person name="Tang H."/>
            <person name="Ray J."/>
            <person name="Groenendijk J."/>
            <person name="Arikit S."/>
            <person name="Mathioni S.M."/>
            <person name="Nakano M."/>
            <person name="Shan H."/>
            <person name="Telgmann-Rauber A."/>
            <person name="Kanno A."/>
            <person name="Yue Z."/>
            <person name="Chen H."/>
            <person name="Li W."/>
            <person name="Chen Y."/>
            <person name="Xu X."/>
            <person name="Zhang Y."/>
            <person name="Luo S."/>
            <person name="Chen H."/>
            <person name="Gao J."/>
            <person name="Mao Z."/>
            <person name="Pires J.C."/>
            <person name="Luo M."/>
            <person name="Kudrna D."/>
            <person name="Wing R.A."/>
            <person name="Meyers B.C."/>
            <person name="Yi K."/>
            <person name="Kong H."/>
            <person name="Lavrijsen P."/>
            <person name="Sunseri F."/>
            <person name="Falavigna A."/>
            <person name="Ye Y."/>
            <person name="Leebens-Mack J.H."/>
            <person name="Chen G."/>
        </authorList>
    </citation>
    <scope>NUCLEOTIDE SEQUENCE [LARGE SCALE GENOMIC DNA]</scope>
    <source>
        <strain evidence="3">cv. DH0086</strain>
    </source>
</reference>
<evidence type="ECO:0000313" key="3">
    <source>
        <dbReference type="Proteomes" id="UP000243459"/>
    </source>
</evidence>
<sequence>MNHASKTSSCSRRVEWRGSDVGLQTSEKRELLAATAREGSCRVGSSASVGGGSTGVGGGGRADGAWCELEGAARRRRWRRHEQWAAGSGTAMGKRLEVEWRLTECSYAKKVAQSSLSKSNIA</sequence>
<evidence type="ECO:0000256" key="1">
    <source>
        <dbReference type="SAM" id="MobiDB-lite"/>
    </source>
</evidence>
<feature type="compositionally biased region" description="Gly residues" evidence="1">
    <location>
        <begin position="49"/>
        <end position="62"/>
    </location>
</feature>
<evidence type="ECO:0000313" key="2">
    <source>
        <dbReference type="EMBL" id="ONK67653.1"/>
    </source>
</evidence>
<accession>A0A5P1EPS8</accession>
<gene>
    <name evidence="2" type="ORF">A4U43_C05F2320</name>
</gene>
<organism evidence="2 3">
    <name type="scientific">Asparagus officinalis</name>
    <name type="common">Garden asparagus</name>
    <dbReference type="NCBI Taxonomy" id="4686"/>
    <lineage>
        <taxon>Eukaryota</taxon>
        <taxon>Viridiplantae</taxon>
        <taxon>Streptophyta</taxon>
        <taxon>Embryophyta</taxon>
        <taxon>Tracheophyta</taxon>
        <taxon>Spermatophyta</taxon>
        <taxon>Magnoliopsida</taxon>
        <taxon>Liliopsida</taxon>
        <taxon>Asparagales</taxon>
        <taxon>Asparagaceae</taxon>
        <taxon>Asparagoideae</taxon>
        <taxon>Asparagus</taxon>
    </lineage>
</organism>
<dbReference type="EMBL" id="CM007385">
    <property type="protein sequence ID" value="ONK67653.1"/>
    <property type="molecule type" value="Genomic_DNA"/>
</dbReference>
<keyword evidence="3" id="KW-1185">Reference proteome</keyword>